<name>A0A8C4ZM11_GADMO</name>
<proteinExistence type="inferred from homology"/>
<evidence type="ECO:0000256" key="1">
    <source>
        <dbReference type="ARBA" id="ARBA00005031"/>
    </source>
</evidence>
<dbReference type="PANTHER" id="PTHR11902:SF30">
    <property type="entry name" value="ENOLASE 4"/>
    <property type="match status" value="1"/>
</dbReference>
<evidence type="ECO:0000259" key="10">
    <source>
        <dbReference type="SMART" id="SM01192"/>
    </source>
</evidence>
<dbReference type="InterPro" id="IPR020811">
    <property type="entry name" value="Enolase_N"/>
</dbReference>
<dbReference type="Proteomes" id="UP000694546">
    <property type="component" value="Chromosome 15"/>
</dbReference>
<dbReference type="SUPFAM" id="SSF54826">
    <property type="entry name" value="Enolase N-terminal domain-like"/>
    <property type="match status" value="1"/>
</dbReference>
<keyword evidence="13" id="KW-1185">Reference proteome</keyword>
<feature type="compositionally biased region" description="Low complexity" evidence="9">
    <location>
        <begin position="210"/>
        <end position="220"/>
    </location>
</feature>
<evidence type="ECO:0000256" key="3">
    <source>
        <dbReference type="ARBA" id="ARBA00012058"/>
    </source>
</evidence>
<dbReference type="GO" id="GO:0006096">
    <property type="term" value="P:glycolytic process"/>
    <property type="evidence" value="ECO:0007669"/>
    <property type="project" value="UniProtKB-UniPathway"/>
</dbReference>
<sequence>MASNKGYPRCDVKVSEEERDFYEMKNRACEFYTRNKVPQQIENVLNEMFFAKPDDIYGYLANFFMKLSAPPRISGLNGREVYDSQGQLAVQAEVMCTIRNEQKVGLQLFQLLLNPGKNNNVFSSQMVLSAHHITTGLEWIKGPLSELLKGCDPCDQTGVDNILSDFFSARHQEDKETRRSQEEKNKEAEEEALPPPPPPPVSSKGKKAGETGTTKGASAEKLIPPCVPPEPEVPGSLAVGAVSLAVAKSGALIRDVPLYKHILALRSQSEFRVPVPLVTLLSCGKSSPGKLNLLEEVILIPRPGQRVAQVISMALQIHEELMRIMNSSTSKAGPMSEAGAPVLVCERPEQALDLVVEACGNLGLTPGEEIRLALNCAADRLMDYSKGKYEVIAGSLKSPDELVDMYQALLLKYPAVAALIQPLRKEDVDQWERLSSVIGASCSLLCDTSGLSASRAPPPALPGVKGRSQIIEYSIAVGLGVAYVRLGGLQGGHRLAKYNRLIAIEEELAQQGTLGREIHGLWTISEWGVHLCGTISQQLNTFGEKYSFSIY</sequence>
<organism evidence="12 13">
    <name type="scientific">Gadus morhua</name>
    <name type="common">Atlantic cod</name>
    <dbReference type="NCBI Taxonomy" id="8049"/>
    <lineage>
        <taxon>Eukaryota</taxon>
        <taxon>Metazoa</taxon>
        <taxon>Chordata</taxon>
        <taxon>Craniata</taxon>
        <taxon>Vertebrata</taxon>
        <taxon>Euteleostomi</taxon>
        <taxon>Actinopterygii</taxon>
        <taxon>Neopterygii</taxon>
        <taxon>Teleostei</taxon>
        <taxon>Neoteleostei</taxon>
        <taxon>Acanthomorphata</taxon>
        <taxon>Zeiogadaria</taxon>
        <taxon>Gadariae</taxon>
        <taxon>Gadiformes</taxon>
        <taxon>Gadoidei</taxon>
        <taxon>Gadidae</taxon>
        <taxon>Gadus</taxon>
    </lineage>
</organism>
<keyword evidence="5" id="KW-0456">Lyase</keyword>
<evidence type="ECO:0000256" key="2">
    <source>
        <dbReference type="ARBA" id="ARBA00009604"/>
    </source>
</evidence>
<dbReference type="GO" id="GO:0004634">
    <property type="term" value="F:phosphopyruvate hydratase activity"/>
    <property type="evidence" value="ECO:0007669"/>
    <property type="project" value="UniProtKB-EC"/>
</dbReference>
<dbReference type="SUPFAM" id="SSF51604">
    <property type="entry name" value="Enolase C-terminal domain-like"/>
    <property type="match status" value="1"/>
</dbReference>
<evidence type="ECO:0000256" key="5">
    <source>
        <dbReference type="ARBA" id="ARBA00023239"/>
    </source>
</evidence>
<dbReference type="InterPro" id="IPR036849">
    <property type="entry name" value="Enolase-like_C_sf"/>
</dbReference>
<evidence type="ECO:0000256" key="8">
    <source>
        <dbReference type="ARBA" id="ARBA00048333"/>
    </source>
</evidence>
<dbReference type="InterPro" id="IPR000941">
    <property type="entry name" value="Enolase"/>
</dbReference>
<dbReference type="SMART" id="SM01192">
    <property type="entry name" value="Enolase_C"/>
    <property type="match status" value="1"/>
</dbReference>
<keyword evidence="4" id="KW-0324">Glycolysis</keyword>
<gene>
    <name evidence="12" type="primary">ENO4</name>
</gene>
<accession>A0A8C4ZM11</accession>
<comment type="catalytic activity">
    <reaction evidence="8">
        <text>(2R)-2-phosphoglycerate = phosphoenolpyruvate + H2O</text>
        <dbReference type="Rhea" id="RHEA:10164"/>
        <dbReference type="ChEBI" id="CHEBI:15377"/>
        <dbReference type="ChEBI" id="CHEBI:58289"/>
        <dbReference type="ChEBI" id="CHEBI:58702"/>
        <dbReference type="EC" id="4.2.1.11"/>
    </reaction>
</comment>
<feature type="compositionally biased region" description="Basic and acidic residues" evidence="9">
    <location>
        <begin position="168"/>
        <end position="187"/>
    </location>
</feature>
<protein>
    <recommendedName>
        <fullName evidence="7">Enolase 4</fullName>
        <ecNumber evidence="3">4.2.1.11</ecNumber>
    </recommendedName>
    <alternativeName>
        <fullName evidence="6">2-phospho-D-glycerate hydro-lyase</fullName>
    </alternativeName>
</protein>
<evidence type="ECO:0000259" key="11">
    <source>
        <dbReference type="SMART" id="SM01193"/>
    </source>
</evidence>
<comment type="similarity">
    <text evidence="2">Belongs to the enolase family.</text>
</comment>
<reference evidence="12" key="2">
    <citation type="submission" date="2025-09" db="UniProtKB">
        <authorList>
            <consortium name="Ensembl"/>
        </authorList>
    </citation>
    <scope>IDENTIFICATION</scope>
</reference>
<evidence type="ECO:0000256" key="9">
    <source>
        <dbReference type="SAM" id="MobiDB-lite"/>
    </source>
</evidence>
<dbReference type="CDD" id="cd22974">
    <property type="entry name" value="DD_ENO4"/>
    <property type="match status" value="1"/>
</dbReference>
<feature type="domain" description="Enolase N-terminal" evidence="11">
    <location>
        <begin position="73"/>
        <end position="262"/>
    </location>
</feature>
<dbReference type="InterPro" id="IPR029017">
    <property type="entry name" value="Enolase-like_N"/>
</dbReference>
<evidence type="ECO:0000313" key="12">
    <source>
        <dbReference type="Ensembl" id="ENSGMOP00000016571.2"/>
    </source>
</evidence>
<dbReference type="Ensembl" id="ENSGMOT00000016989.2">
    <property type="protein sequence ID" value="ENSGMOP00000016571.2"/>
    <property type="gene ID" value="ENSGMOG00000015450.2"/>
</dbReference>
<dbReference type="InterPro" id="IPR020810">
    <property type="entry name" value="Enolase_C"/>
</dbReference>
<dbReference type="GeneTree" id="ENSGT00950000182805"/>
<feature type="domain" description="Enolase C-terminal TIM barrel" evidence="10">
    <location>
        <begin position="270"/>
        <end position="521"/>
    </location>
</feature>
<dbReference type="Gene3D" id="3.30.390.10">
    <property type="entry name" value="Enolase-like, N-terminal domain"/>
    <property type="match status" value="1"/>
</dbReference>
<dbReference type="Gene3D" id="3.20.20.120">
    <property type="entry name" value="Enolase-like C-terminal domain"/>
    <property type="match status" value="2"/>
</dbReference>
<dbReference type="Pfam" id="PF00113">
    <property type="entry name" value="Enolase_C"/>
    <property type="match status" value="1"/>
</dbReference>
<dbReference type="EC" id="4.2.1.11" evidence="3"/>
<feature type="region of interest" description="Disordered" evidence="9">
    <location>
        <begin position="168"/>
        <end position="225"/>
    </location>
</feature>
<dbReference type="GO" id="GO:0000287">
    <property type="term" value="F:magnesium ion binding"/>
    <property type="evidence" value="ECO:0007669"/>
    <property type="project" value="InterPro"/>
</dbReference>
<reference evidence="12" key="1">
    <citation type="submission" date="2025-08" db="UniProtKB">
        <authorList>
            <consortium name="Ensembl"/>
        </authorList>
    </citation>
    <scope>IDENTIFICATION</scope>
</reference>
<comment type="pathway">
    <text evidence="1">Carbohydrate degradation; glycolysis; pyruvate from D-glyceraldehyde 3-phosphate: step 4/5.</text>
</comment>
<evidence type="ECO:0000256" key="6">
    <source>
        <dbReference type="ARBA" id="ARBA00031125"/>
    </source>
</evidence>
<evidence type="ECO:0000313" key="13">
    <source>
        <dbReference type="Proteomes" id="UP000694546"/>
    </source>
</evidence>
<dbReference type="AlphaFoldDB" id="A0A8C4ZM11"/>
<dbReference type="UniPathway" id="UPA00109">
    <property type="reaction ID" value="UER00187"/>
</dbReference>
<evidence type="ECO:0000256" key="7">
    <source>
        <dbReference type="ARBA" id="ARBA00034855"/>
    </source>
</evidence>
<dbReference type="InterPro" id="IPR047500">
    <property type="entry name" value="DD_ENO4"/>
</dbReference>
<dbReference type="PANTHER" id="PTHR11902">
    <property type="entry name" value="ENOLASE"/>
    <property type="match status" value="1"/>
</dbReference>
<evidence type="ECO:0000256" key="4">
    <source>
        <dbReference type="ARBA" id="ARBA00023152"/>
    </source>
</evidence>
<dbReference type="GO" id="GO:0000015">
    <property type="term" value="C:phosphopyruvate hydratase complex"/>
    <property type="evidence" value="ECO:0007669"/>
    <property type="project" value="InterPro"/>
</dbReference>
<dbReference type="SMART" id="SM01193">
    <property type="entry name" value="Enolase_N"/>
    <property type="match status" value="1"/>
</dbReference>